<accession>A0AAN6I7Q1</accession>
<evidence type="ECO:0000313" key="20">
    <source>
        <dbReference type="Proteomes" id="UP001196530"/>
    </source>
</evidence>
<keyword evidence="9" id="KW-0325">Glycoprotein</keyword>
<evidence type="ECO:0000256" key="7">
    <source>
        <dbReference type="ARBA" id="ARBA00022729"/>
    </source>
</evidence>
<keyword evidence="5" id="KW-0134">Cell wall</keyword>
<comment type="similarity">
    <text evidence="3">Belongs to the glycosyl hydrolase 81 family.</text>
</comment>
<evidence type="ECO:0000256" key="13">
    <source>
        <dbReference type="ARBA" id="ARBA00023326"/>
    </source>
</evidence>
<evidence type="ECO:0000256" key="5">
    <source>
        <dbReference type="ARBA" id="ARBA00022512"/>
    </source>
</evidence>
<evidence type="ECO:0000256" key="10">
    <source>
        <dbReference type="ARBA" id="ARBA00023277"/>
    </source>
</evidence>
<evidence type="ECO:0000256" key="2">
    <source>
        <dbReference type="ARBA" id="ARBA00004191"/>
    </source>
</evidence>
<dbReference type="Proteomes" id="UP001196530">
    <property type="component" value="Unassembled WGS sequence"/>
</dbReference>
<dbReference type="GO" id="GO:0000920">
    <property type="term" value="P:septum digestion after cytokinesis"/>
    <property type="evidence" value="ECO:0007669"/>
    <property type="project" value="UniProtKB-ARBA"/>
</dbReference>
<sequence length="842" mass="91303">MTSEFEHNAAKVVALRNRALIQAATSKDAATRRNYERLLLERRLASDVKEKEMEIQHRSVGRLDLVELRADELCMLQNLGAAFRLNSPPRKLKRTSHAPTAADPQAPMQLPQATNQGYLPPPPQTAVPSAKRLHPSGETSGDIFSAISTDEPISLFSQTASTVSVPSGVTKNGAVQTNNFWGNLTLGDQTSYVYTHPYSLWYSTKSDYEGLAVSHQTASQRVYGETDEEGAASYFYAPAGNMALCLGSSDLDSNASLKLANLRKMSIDVTVASKSAGSFTATLVQGMGFVSAVYNDLIPEIHSGVGISSVTGDTAPRSGTDKYKIVLNDGSTWVMYVTFSDGQSCQFALKDSNHIIGSNSINDCVVQVACGDDSAYDSAAGCYPTSVTLSASVSGSTATYAFEYATSGSSNNGTTIMYAMPHQSASFTSTTSGAKTSATLDDTVHGVMTAYLTNKFEMSETLTTGIGKDPWSAISGFSSPAYSDAELAAIKAAAADEYSADVYSSTDLDSMYTSGKILDKYAYVLYVCHYVLQDSDKTKTLLASLKKAIERFSGNSQTYPLCYETNWGGICSTGGMSDGDTSIDYGNAFYNDHHFHYGYHIHAAALCALVDADLGGSWASSVKDWVNTLVRDVANPSSDDSHFPVFRNFDFYLGHSIAHGITVYADGKDEESSSEDYNFAYAMKIWASVINDTNMSNRADLMLAISKRAMNVYFLYSQDNSVMPSKFIGNYCSGIWFENKIAHTTYFGTNVEYIHGIHMLPITPVSSLIRGPTFVKEEWENVLSSKIDSVTDGWKGILMLNVALYDPATSYSFFSGSDFSTNYLDNGMSKTWSLAYTAAVNN</sequence>
<evidence type="ECO:0000256" key="8">
    <source>
        <dbReference type="ARBA" id="ARBA00022801"/>
    </source>
</evidence>
<dbReference type="FunFam" id="2.70.98.30:FF:000006">
    <property type="entry name" value="Endo-1,3-beta-glucanase Engl1"/>
    <property type="match status" value="1"/>
</dbReference>
<evidence type="ECO:0000256" key="15">
    <source>
        <dbReference type="ARBA" id="ARBA00075210"/>
    </source>
</evidence>
<keyword evidence="8" id="KW-0378">Hydrolase</keyword>
<dbReference type="InterPro" id="IPR005200">
    <property type="entry name" value="Endo-beta-glucanase"/>
</dbReference>
<proteinExistence type="inferred from homology"/>
<dbReference type="GO" id="GO:0009986">
    <property type="term" value="C:cell surface"/>
    <property type="evidence" value="ECO:0007669"/>
    <property type="project" value="TreeGrafter"/>
</dbReference>
<evidence type="ECO:0000256" key="11">
    <source>
        <dbReference type="ARBA" id="ARBA00023295"/>
    </source>
</evidence>
<dbReference type="GO" id="GO:0052861">
    <property type="term" value="F:endo-1,3(4)-beta-glucanase activity"/>
    <property type="evidence" value="ECO:0007669"/>
    <property type="project" value="InterPro"/>
</dbReference>
<keyword evidence="12" id="KW-0961">Cell wall biogenesis/degradation</keyword>
<dbReference type="EMBL" id="JAHLUX010000001">
    <property type="protein sequence ID" value="KAG7821827.1"/>
    <property type="molecule type" value="Genomic_DNA"/>
</dbReference>
<dbReference type="PROSITE" id="PS52008">
    <property type="entry name" value="GH81"/>
    <property type="match status" value="1"/>
</dbReference>
<comment type="catalytic activity">
    <reaction evidence="1">
        <text>Hydrolysis of (1-&gt;3)-beta-D-glucosidic linkages in (1-&gt;3)-beta-D-glucans.</text>
        <dbReference type="EC" id="3.2.1.39"/>
    </reaction>
</comment>
<dbReference type="Gene3D" id="2.70.98.30">
    <property type="entry name" value="Golgi alpha-mannosidase II, domain 4"/>
    <property type="match status" value="1"/>
</dbReference>
<dbReference type="GeneID" id="66124353"/>
<reference evidence="19" key="1">
    <citation type="journal article" date="2021" name="G3 (Bethesda)">
        <title>Genomic diversity, chromosomal rearrangements, and interspecies hybridization in the ogataea polymorpha species complex.</title>
        <authorList>
            <person name="Hanson S.J."/>
            <person name="Cinneide E.O."/>
            <person name="Salzberg L.I."/>
            <person name="Wolfe K.H."/>
            <person name="McGowan J."/>
            <person name="Fitzpatrick D.A."/>
            <person name="Matlin K."/>
        </authorList>
    </citation>
    <scope>NUCLEOTIDE SEQUENCE</scope>
    <source>
        <strain evidence="19">61-244</strain>
    </source>
</reference>
<evidence type="ECO:0000256" key="14">
    <source>
        <dbReference type="ARBA" id="ARBA00074614"/>
    </source>
</evidence>
<dbReference type="Gene3D" id="1.10.287.1170">
    <property type="entry name" value="glycoside hydrolase family 81 endo-[beta] glucanase"/>
    <property type="match status" value="1"/>
</dbReference>
<dbReference type="Gene3D" id="1.20.5.420">
    <property type="entry name" value="Immunoglobulin FC, subunit C"/>
    <property type="match status" value="1"/>
</dbReference>
<evidence type="ECO:0000256" key="6">
    <source>
        <dbReference type="ARBA" id="ARBA00022525"/>
    </source>
</evidence>
<keyword evidence="13" id="KW-0624">Polysaccharide degradation</keyword>
<feature type="domain" description="Glycosyl hydrolase family 81 N-terminal" evidence="17">
    <location>
        <begin position="166"/>
        <end position="472"/>
    </location>
</feature>
<evidence type="ECO:0000256" key="9">
    <source>
        <dbReference type="ARBA" id="ARBA00023180"/>
    </source>
</evidence>
<keyword evidence="6" id="KW-0964">Secreted</keyword>
<keyword evidence="11" id="KW-0326">Glycosidase</keyword>
<name>A0AAN6I7Q1_PICAN</name>
<dbReference type="PANTHER" id="PTHR31983">
    <property type="entry name" value="ENDO-1,3(4)-BETA-GLUCANASE 1"/>
    <property type="match status" value="1"/>
</dbReference>
<gene>
    <name evidence="19" type="ORF">KL928_000302</name>
</gene>
<feature type="region of interest" description="Disordered" evidence="16">
    <location>
        <begin position="87"/>
        <end position="137"/>
    </location>
</feature>
<dbReference type="GO" id="GO:0000272">
    <property type="term" value="P:polysaccharide catabolic process"/>
    <property type="evidence" value="ECO:0007669"/>
    <property type="project" value="UniProtKB-KW"/>
</dbReference>
<dbReference type="Pfam" id="PF03639">
    <property type="entry name" value="Glyco_hydro_81"/>
    <property type="match status" value="1"/>
</dbReference>
<evidence type="ECO:0000256" key="3">
    <source>
        <dbReference type="ARBA" id="ARBA00010730"/>
    </source>
</evidence>
<dbReference type="EC" id="3.2.1.39" evidence="4"/>
<protein>
    <recommendedName>
        <fullName evidence="14">Glucan endo-1,3-beta-D-glucosidase 1</fullName>
        <ecNumber evidence="4">3.2.1.39</ecNumber>
    </recommendedName>
    <alternativeName>
        <fullName evidence="15">Daughter specific expression protein 4</fullName>
    </alternativeName>
</protein>
<dbReference type="GO" id="GO:0042973">
    <property type="term" value="F:glucan endo-1,3-beta-D-glucosidase activity"/>
    <property type="evidence" value="ECO:0007669"/>
    <property type="project" value="UniProtKB-EC"/>
</dbReference>
<dbReference type="RefSeq" id="XP_043062197.1">
    <property type="nucleotide sequence ID" value="XM_043203561.1"/>
</dbReference>
<evidence type="ECO:0000259" key="18">
    <source>
        <dbReference type="Pfam" id="PF17652"/>
    </source>
</evidence>
<dbReference type="PANTHER" id="PTHR31983:SF0">
    <property type="entry name" value="GLUCAN ENDO-1,3-BETA-D-GLUCOSIDASE 2"/>
    <property type="match status" value="1"/>
</dbReference>
<evidence type="ECO:0000313" key="19">
    <source>
        <dbReference type="EMBL" id="KAG7821827.1"/>
    </source>
</evidence>
<evidence type="ECO:0000256" key="4">
    <source>
        <dbReference type="ARBA" id="ARBA00012780"/>
    </source>
</evidence>
<comment type="caution">
    <text evidence="19">The sequence shown here is derived from an EMBL/GenBank/DDBJ whole genome shotgun (WGS) entry which is preliminary data.</text>
</comment>
<evidence type="ECO:0000256" key="1">
    <source>
        <dbReference type="ARBA" id="ARBA00000382"/>
    </source>
</evidence>
<keyword evidence="10" id="KW-0119">Carbohydrate metabolism</keyword>
<keyword evidence="7" id="KW-0732">Signal</keyword>
<evidence type="ECO:0000256" key="12">
    <source>
        <dbReference type="ARBA" id="ARBA00023316"/>
    </source>
</evidence>
<dbReference type="Pfam" id="PF17652">
    <property type="entry name" value="Glyco_hydro81C"/>
    <property type="match status" value="1"/>
</dbReference>
<dbReference type="InterPro" id="IPR040720">
    <property type="entry name" value="GH81_C"/>
</dbReference>
<feature type="domain" description="Glycosyl hydrolase family 81 C-terminal" evidence="18">
    <location>
        <begin position="482"/>
        <end position="834"/>
    </location>
</feature>
<dbReference type="AlphaFoldDB" id="A0AAN6I7Q1"/>
<dbReference type="FunFam" id="1.20.5.420:FF:000008">
    <property type="entry name" value="Endo-1,3-beta-glucanase Engl1"/>
    <property type="match status" value="1"/>
</dbReference>
<organism evidence="19 20">
    <name type="scientific">Pichia angusta</name>
    <name type="common">Yeast</name>
    <name type="synonym">Hansenula polymorpha</name>
    <dbReference type="NCBI Taxonomy" id="870730"/>
    <lineage>
        <taxon>Eukaryota</taxon>
        <taxon>Fungi</taxon>
        <taxon>Dikarya</taxon>
        <taxon>Ascomycota</taxon>
        <taxon>Saccharomycotina</taxon>
        <taxon>Pichiomycetes</taxon>
        <taxon>Pichiales</taxon>
        <taxon>Pichiaceae</taxon>
        <taxon>Ogataea</taxon>
    </lineage>
</organism>
<dbReference type="InterPro" id="IPR040451">
    <property type="entry name" value="GH81_N"/>
</dbReference>
<dbReference type="GO" id="GO:0071555">
    <property type="term" value="P:cell wall organization"/>
    <property type="evidence" value="ECO:0007669"/>
    <property type="project" value="UniProtKB-KW"/>
</dbReference>
<evidence type="ECO:0000256" key="16">
    <source>
        <dbReference type="SAM" id="MobiDB-lite"/>
    </source>
</evidence>
<dbReference type="FunFam" id="1.10.287.1170:FF:000001">
    <property type="entry name" value="Endo-1,3-beta-glucanase Engl1"/>
    <property type="match status" value="1"/>
</dbReference>
<comment type="subcellular location">
    <subcellularLocation>
        <location evidence="2">Secreted</location>
        <location evidence="2">Cell wall</location>
    </subcellularLocation>
</comment>
<evidence type="ECO:0000259" key="17">
    <source>
        <dbReference type="Pfam" id="PF03639"/>
    </source>
</evidence>